<dbReference type="Proteomes" id="UP001363151">
    <property type="component" value="Unassembled WGS sequence"/>
</dbReference>
<keyword evidence="1" id="KW-0812">Transmembrane</keyword>
<protein>
    <submittedName>
        <fullName evidence="2">Uncharacterized protein</fullName>
    </submittedName>
</protein>
<proteinExistence type="predicted"/>
<comment type="caution">
    <text evidence="2">The sequence shown here is derived from an EMBL/GenBank/DDBJ whole genome shotgun (WGS) entry which is preliminary data.</text>
</comment>
<evidence type="ECO:0000256" key="1">
    <source>
        <dbReference type="SAM" id="Phobius"/>
    </source>
</evidence>
<gene>
    <name evidence="2" type="ORF">SO694_00042151</name>
</gene>
<organism evidence="2 3">
    <name type="scientific">Aureococcus anophagefferens</name>
    <name type="common">Harmful bloom alga</name>
    <dbReference type="NCBI Taxonomy" id="44056"/>
    <lineage>
        <taxon>Eukaryota</taxon>
        <taxon>Sar</taxon>
        <taxon>Stramenopiles</taxon>
        <taxon>Ochrophyta</taxon>
        <taxon>Pelagophyceae</taxon>
        <taxon>Pelagomonadales</taxon>
        <taxon>Pelagomonadaceae</taxon>
        <taxon>Aureococcus</taxon>
    </lineage>
</organism>
<accession>A0ABR1G7B6</accession>
<feature type="transmembrane region" description="Helical" evidence="1">
    <location>
        <begin position="109"/>
        <end position="129"/>
    </location>
</feature>
<evidence type="ECO:0000313" key="2">
    <source>
        <dbReference type="EMBL" id="KAK7248848.1"/>
    </source>
</evidence>
<reference evidence="2 3" key="1">
    <citation type="submission" date="2024-03" db="EMBL/GenBank/DDBJ databases">
        <title>Aureococcus anophagefferens CCMP1851 and Kratosvirus quantuckense: Draft genome of a second virus-susceptible host strain in the model system.</title>
        <authorList>
            <person name="Chase E."/>
            <person name="Truchon A.R."/>
            <person name="Schepens W."/>
            <person name="Wilhelm S.W."/>
        </authorList>
    </citation>
    <scope>NUCLEOTIDE SEQUENCE [LARGE SCALE GENOMIC DNA]</scope>
    <source>
        <strain evidence="2 3">CCMP1851</strain>
    </source>
</reference>
<sequence>MAVDLPTPFSFTNIFKLHAVVAFVFLLPVLNGGLKGFIETITEGHLSQPDEWHMMVFGVDFVKNIMIFFQCLAGVRMREPEQRMLAATFMFMTAAALLNMFLFPAGDRMPPMGVGYTVIMTWLYGAAFAQKVDEGKKTK</sequence>
<keyword evidence="1" id="KW-0472">Membrane</keyword>
<keyword evidence="3" id="KW-1185">Reference proteome</keyword>
<dbReference type="EMBL" id="JBBJCI010000085">
    <property type="protein sequence ID" value="KAK7248848.1"/>
    <property type="molecule type" value="Genomic_DNA"/>
</dbReference>
<feature type="transmembrane region" description="Helical" evidence="1">
    <location>
        <begin position="14"/>
        <end position="34"/>
    </location>
</feature>
<keyword evidence="1" id="KW-1133">Transmembrane helix</keyword>
<name>A0ABR1G7B6_AURAN</name>
<feature type="transmembrane region" description="Helical" evidence="1">
    <location>
        <begin position="85"/>
        <end position="103"/>
    </location>
</feature>
<evidence type="ECO:0000313" key="3">
    <source>
        <dbReference type="Proteomes" id="UP001363151"/>
    </source>
</evidence>